<accession>A0AAE0J3P4</accession>
<dbReference type="GO" id="GO:0000009">
    <property type="term" value="F:alpha-1,6-mannosyltransferase activity"/>
    <property type="evidence" value="ECO:0007669"/>
    <property type="project" value="InterPro"/>
</dbReference>
<keyword evidence="2" id="KW-1133">Transmembrane helix</keyword>
<dbReference type="InterPro" id="IPR007577">
    <property type="entry name" value="GlycoTrfase_DXD_sugar-bd_CS"/>
</dbReference>
<dbReference type="InterPro" id="IPR039367">
    <property type="entry name" value="Och1-like"/>
</dbReference>
<dbReference type="Gene3D" id="3.90.550.20">
    <property type="match status" value="1"/>
</dbReference>
<dbReference type="PANTHER" id="PTHR31834:SF8">
    <property type="entry name" value="TRANSFERASE, PUTATIVE (AFU_ORTHOLOGUE AFUA_6G14040)-RELATED"/>
    <property type="match status" value="1"/>
</dbReference>
<organism evidence="3 4">
    <name type="scientific">Cercophora scortea</name>
    <dbReference type="NCBI Taxonomy" id="314031"/>
    <lineage>
        <taxon>Eukaryota</taxon>
        <taxon>Fungi</taxon>
        <taxon>Dikarya</taxon>
        <taxon>Ascomycota</taxon>
        <taxon>Pezizomycotina</taxon>
        <taxon>Sordariomycetes</taxon>
        <taxon>Sordariomycetidae</taxon>
        <taxon>Sordariales</taxon>
        <taxon>Lasiosphaeriaceae</taxon>
        <taxon>Cercophora</taxon>
    </lineage>
</organism>
<gene>
    <name evidence="3" type="ORF">B0T19DRAFT_35517</name>
</gene>
<proteinExistence type="inferred from homology"/>
<keyword evidence="2" id="KW-0472">Membrane</keyword>
<evidence type="ECO:0000256" key="1">
    <source>
        <dbReference type="ARBA" id="ARBA00009003"/>
    </source>
</evidence>
<dbReference type="Proteomes" id="UP001286456">
    <property type="component" value="Unassembled WGS sequence"/>
</dbReference>
<sequence length="321" mass="35149">MLLPRPRSVSKIATFTVIAALCVTCLLLIHVWGLDDAGFRTLRARPLQPAADDGLIPKKIWYKLGPKGLTNDTRAWTSSCIDGNSGYAHEFMTDESGDAWVAARFNASRPDIVASYLGLTIPILKADLLRYLLLAAEGGIWSDLDVSCAGVPMDSWVPEEYRAQAGLVVGWEFDVGWGENIIRQFTSWLIMARPGSPHLWTVVDDIVRGIQDKTAEHSVTVAGLRLDMVGEVVDFTGPRRLTRGVLKSLAHTLNVTAIDHANITHLVEPKLVGDVLILPGYAFAASANTYDEKLRDGLGPELVKHHYAGTWKNKNGGEVAR</sequence>
<keyword evidence="4" id="KW-1185">Reference proteome</keyword>
<dbReference type="EMBL" id="JAUEPO010000001">
    <property type="protein sequence ID" value="KAK3336314.1"/>
    <property type="molecule type" value="Genomic_DNA"/>
</dbReference>
<dbReference type="GO" id="GO:0000136">
    <property type="term" value="C:mannan polymerase complex"/>
    <property type="evidence" value="ECO:0007669"/>
    <property type="project" value="TreeGrafter"/>
</dbReference>
<dbReference type="SUPFAM" id="SSF53448">
    <property type="entry name" value="Nucleotide-diphospho-sugar transferases"/>
    <property type="match status" value="1"/>
</dbReference>
<dbReference type="InterPro" id="IPR029044">
    <property type="entry name" value="Nucleotide-diphossugar_trans"/>
</dbReference>
<comment type="caution">
    <text evidence="3">The sequence shown here is derived from an EMBL/GenBank/DDBJ whole genome shotgun (WGS) entry which is preliminary data.</text>
</comment>
<evidence type="ECO:0008006" key="5">
    <source>
        <dbReference type="Google" id="ProtNLM"/>
    </source>
</evidence>
<dbReference type="Pfam" id="PF04488">
    <property type="entry name" value="Gly_transf_sug"/>
    <property type="match status" value="1"/>
</dbReference>
<keyword evidence="2" id="KW-0812">Transmembrane</keyword>
<protein>
    <recommendedName>
        <fullName evidence="5">Alpha-1,6-mannosyltransferase</fullName>
    </recommendedName>
</protein>
<comment type="similarity">
    <text evidence="1">Belongs to the glycosyltransferase 32 family.</text>
</comment>
<evidence type="ECO:0000313" key="4">
    <source>
        <dbReference type="Proteomes" id="UP001286456"/>
    </source>
</evidence>
<name>A0AAE0J3P4_9PEZI</name>
<dbReference type="AlphaFoldDB" id="A0AAE0J3P4"/>
<reference evidence="3" key="1">
    <citation type="journal article" date="2023" name="Mol. Phylogenet. Evol.">
        <title>Genome-scale phylogeny and comparative genomics of the fungal order Sordariales.</title>
        <authorList>
            <person name="Hensen N."/>
            <person name="Bonometti L."/>
            <person name="Westerberg I."/>
            <person name="Brannstrom I.O."/>
            <person name="Guillou S."/>
            <person name="Cros-Aarteil S."/>
            <person name="Calhoun S."/>
            <person name="Haridas S."/>
            <person name="Kuo A."/>
            <person name="Mondo S."/>
            <person name="Pangilinan J."/>
            <person name="Riley R."/>
            <person name="LaButti K."/>
            <person name="Andreopoulos B."/>
            <person name="Lipzen A."/>
            <person name="Chen C."/>
            <person name="Yan M."/>
            <person name="Daum C."/>
            <person name="Ng V."/>
            <person name="Clum A."/>
            <person name="Steindorff A."/>
            <person name="Ohm R.A."/>
            <person name="Martin F."/>
            <person name="Silar P."/>
            <person name="Natvig D.O."/>
            <person name="Lalanne C."/>
            <person name="Gautier V."/>
            <person name="Ament-Velasquez S.L."/>
            <person name="Kruys A."/>
            <person name="Hutchinson M.I."/>
            <person name="Powell A.J."/>
            <person name="Barry K."/>
            <person name="Miller A.N."/>
            <person name="Grigoriev I.V."/>
            <person name="Debuchy R."/>
            <person name="Gladieux P."/>
            <person name="Hiltunen Thoren M."/>
            <person name="Johannesson H."/>
        </authorList>
    </citation>
    <scope>NUCLEOTIDE SEQUENCE</scope>
    <source>
        <strain evidence="3">SMH4131-1</strain>
    </source>
</reference>
<evidence type="ECO:0000313" key="3">
    <source>
        <dbReference type="EMBL" id="KAK3336314.1"/>
    </source>
</evidence>
<dbReference type="PANTHER" id="PTHR31834">
    <property type="entry name" value="INITIATION-SPECIFIC ALPHA-1,6-MANNOSYLTRANSFERASE"/>
    <property type="match status" value="1"/>
</dbReference>
<feature type="transmembrane region" description="Helical" evidence="2">
    <location>
        <begin position="12"/>
        <end position="33"/>
    </location>
</feature>
<evidence type="ECO:0000256" key="2">
    <source>
        <dbReference type="SAM" id="Phobius"/>
    </source>
</evidence>
<dbReference type="GO" id="GO:0006487">
    <property type="term" value="P:protein N-linked glycosylation"/>
    <property type="evidence" value="ECO:0007669"/>
    <property type="project" value="TreeGrafter"/>
</dbReference>
<reference evidence="3" key="2">
    <citation type="submission" date="2023-06" db="EMBL/GenBank/DDBJ databases">
        <authorList>
            <consortium name="Lawrence Berkeley National Laboratory"/>
            <person name="Haridas S."/>
            <person name="Hensen N."/>
            <person name="Bonometti L."/>
            <person name="Westerberg I."/>
            <person name="Brannstrom I.O."/>
            <person name="Guillou S."/>
            <person name="Cros-Aarteil S."/>
            <person name="Calhoun S."/>
            <person name="Kuo A."/>
            <person name="Mondo S."/>
            <person name="Pangilinan J."/>
            <person name="Riley R."/>
            <person name="Labutti K."/>
            <person name="Andreopoulos B."/>
            <person name="Lipzen A."/>
            <person name="Chen C."/>
            <person name="Yanf M."/>
            <person name="Daum C."/>
            <person name="Ng V."/>
            <person name="Clum A."/>
            <person name="Steindorff A."/>
            <person name="Ohm R."/>
            <person name="Martin F."/>
            <person name="Silar P."/>
            <person name="Natvig D."/>
            <person name="Lalanne C."/>
            <person name="Gautier V."/>
            <person name="Ament-Velasquez S.L."/>
            <person name="Kruys A."/>
            <person name="Hutchinson M.I."/>
            <person name="Powell A.J."/>
            <person name="Barry K."/>
            <person name="Miller A.N."/>
            <person name="Grigoriev I.V."/>
            <person name="Debuchy R."/>
            <person name="Gladieux P."/>
            <person name="Thoren M.H."/>
            <person name="Johannesson H."/>
        </authorList>
    </citation>
    <scope>NUCLEOTIDE SEQUENCE</scope>
    <source>
        <strain evidence="3">SMH4131-1</strain>
    </source>
</reference>